<feature type="chain" id="PRO_5002295094" description="Transferrin-binding protein B C-lobe/N-lobe beta barrel domain-containing protein" evidence="1">
    <location>
        <begin position="19"/>
        <end position="287"/>
    </location>
</feature>
<feature type="signal peptide" evidence="1">
    <location>
        <begin position="1"/>
        <end position="18"/>
    </location>
</feature>
<dbReference type="HOGENOM" id="CLU_969105_0_0_5"/>
<dbReference type="RefSeq" id="WP_045679197.1">
    <property type="nucleotide sequence ID" value="NZ_CP010803.1"/>
</dbReference>
<dbReference type="SUPFAM" id="SSF56925">
    <property type="entry name" value="OMPA-like"/>
    <property type="match status" value="1"/>
</dbReference>
<dbReference type="PROSITE" id="PS51257">
    <property type="entry name" value="PROKAR_LIPOPROTEIN"/>
    <property type="match status" value="1"/>
</dbReference>
<dbReference type="KEGG" id="mey:TM49_01265"/>
<dbReference type="InterPro" id="IPR011250">
    <property type="entry name" value="OMP/PagP_B-barrel"/>
</dbReference>
<dbReference type="OrthoDB" id="7917253at2"/>
<reference evidence="2 3" key="1">
    <citation type="journal article" date="2015" name="Genome Announc.">
        <title>Complete genome sequence of Martelella endophytica YC6887, which has antifungal activity associated with a halophyte.</title>
        <authorList>
            <person name="Khan A."/>
            <person name="Khan H."/>
            <person name="Chung E.J."/>
            <person name="Hossain M.T."/>
            <person name="Chung Y.R."/>
        </authorList>
    </citation>
    <scope>NUCLEOTIDE SEQUENCE [LARGE SCALE GENOMIC DNA]</scope>
    <source>
        <strain evidence="2">YC6887</strain>
    </source>
</reference>
<dbReference type="PATRIC" id="fig|1486262.3.peg.261"/>
<evidence type="ECO:0000256" key="1">
    <source>
        <dbReference type="SAM" id="SignalP"/>
    </source>
</evidence>
<dbReference type="STRING" id="1486262.TM49_01265"/>
<sequence length="287" mass="28136">MNKLILAFLAGTAMISLAGCGSTSGGSDGIDISTTGSTGTGNTASGSDGNYTVAGTIVQVRDGSVEATATAGDFTEDEDGNFTLAFTSGPYAGQSVSFSEGNDTSALGDETATLEAFLGAGDDTSSGALYITVGDYEGLNGNFIAAYSGDAVSDLPQSGTGTYNGEYFGSAANDGVTGLVSGNSQIAVDFTSGAVNGTFSGLTITDDGTAIGTMDDVGFSGSLDKTSGTYTASSMTIGGNAADTDSTLSGALYGEGADSTAGSLAVVDDFDNPTKATVGVFQADKAD</sequence>
<accession>A0A0D5LK95</accession>
<name>A0A0D5LK95_MAREN</name>
<evidence type="ECO:0000313" key="2">
    <source>
        <dbReference type="EMBL" id="AJY44619.1"/>
    </source>
</evidence>
<evidence type="ECO:0000313" key="3">
    <source>
        <dbReference type="Proteomes" id="UP000032611"/>
    </source>
</evidence>
<keyword evidence="3" id="KW-1185">Reference proteome</keyword>
<dbReference type="Proteomes" id="UP000032611">
    <property type="component" value="Chromosome"/>
</dbReference>
<dbReference type="AlphaFoldDB" id="A0A0D5LK95"/>
<protein>
    <recommendedName>
        <fullName evidence="4">Transferrin-binding protein B C-lobe/N-lobe beta barrel domain-containing protein</fullName>
    </recommendedName>
</protein>
<dbReference type="Gene3D" id="2.40.160.90">
    <property type="match status" value="1"/>
</dbReference>
<proteinExistence type="predicted"/>
<evidence type="ECO:0008006" key="4">
    <source>
        <dbReference type="Google" id="ProtNLM"/>
    </source>
</evidence>
<dbReference type="EMBL" id="CP010803">
    <property type="protein sequence ID" value="AJY44619.1"/>
    <property type="molecule type" value="Genomic_DNA"/>
</dbReference>
<keyword evidence="1" id="KW-0732">Signal</keyword>
<organism evidence="2 3">
    <name type="scientific">Martelella endophytica</name>
    <dbReference type="NCBI Taxonomy" id="1486262"/>
    <lineage>
        <taxon>Bacteria</taxon>
        <taxon>Pseudomonadati</taxon>
        <taxon>Pseudomonadota</taxon>
        <taxon>Alphaproteobacteria</taxon>
        <taxon>Hyphomicrobiales</taxon>
        <taxon>Aurantimonadaceae</taxon>
        <taxon>Martelella</taxon>
    </lineage>
</organism>
<gene>
    <name evidence="2" type="ORF">TM49_01265</name>
</gene>